<proteinExistence type="predicted"/>
<organism evidence="2 3">
    <name type="scientific">Biformimicrobium ophioploci</name>
    <dbReference type="NCBI Taxonomy" id="3036711"/>
    <lineage>
        <taxon>Bacteria</taxon>
        <taxon>Pseudomonadati</taxon>
        <taxon>Pseudomonadota</taxon>
        <taxon>Gammaproteobacteria</taxon>
        <taxon>Cellvibrionales</taxon>
        <taxon>Microbulbiferaceae</taxon>
        <taxon>Biformimicrobium</taxon>
    </lineage>
</organism>
<evidence type="ECO:0000256" key="1">
    <source>
        <dbReference type="ARBA" id="ARBA00022679"/>
    </source>
</evidence>
<dbReference type="SUPFAM" id="SSF89796">
    <property type="entry name" value="CoA-transferase family III (CaiB/BaiF)"/>
    <property type="match status" value="1"/>
</dbReference>
<keyword evidence="3" id="KW-1185">Reference proteome</keyword>
<dbReference type="InterPro" id="IPR050483">
    <property type="entry name" value="CoA-transferase_III_domain"/>
</dbReference>
<dbReference type="EMBL" id="BSYJ01000005">
    <property type="protein sequence ID" value="GMG88140.1"/>
    <property type="molecule type" value="Genomic_DNA"/>
</dbReference>
<dbReference type="Pfam" id="PF02515">
    <property type="entry name" value="CoA_transf_3"/>
    <property type="match status" value="1"/>
</dbReference>
<comment type="caution">
    <text evidence="2">The sequence shown here is derived from an EMBL/GenBank/DDBJ whole genome shotgun (WGS) entry which is preliminary data.</text>
</comment>
<gene>
    <name evidence="2" type="ORF">MNKW57_24610</name>
</gene>
<name>A0ABQ6M1A7_9GAMM</name>
<dbReference type="InterPro" id="IPR023606">
    <property type="entry name" value="CoA-Trfase_III_dom_1_sf"/>
</dbReference>
<evidence type="ECO:0000313" key="2">
    <source>
        <dbReference type="EMBL" id="GMG88140.1"/>
    </source>
</evidence>
<sequence>MAGPLSHLRVLDMSRILAGPWAGQVFADLGATVIKVERPGTGDDTRRWGPPYLKDRDGQDSADAAYYLAANRGKHSVTIDITQPEGQEIIRRLAAESDVLLENYKVGGLKKYGLDYASLCEVSPAIIYCSVTGFGQDGPYASRAGYDAMIQGMGGLMSITGVPEGDPGSGPQKVGVAVADLMTGMYAASSVLAAVVHRERTGIGQHIDLALLDTQVAWLANQAQNYLTGGIVPERQGTAHPNIVPYQAVPSADGYFMLAVGNDGQFEKFCAIAGVEALAEDDRFATNASRVQHRDILVPLVEAATRRQSSEWWLEKLSEAHVPCGPINRIDEVFADPQVQSRDMVVEQPHQVAGTVRTVANPARFSETPLQYDKAPPTLGEDTQKILTEVLGMDSAEIEALRARSVV</sequence>
<reference evidence="2 3" key="1">
    <citation type="submission" date="2023-04" db="EMBL/GenBank/DDBJ databases">
        <title>Marinobulbifer ophiurae gen. nov., sp. Nov., isolate from tissue of brittle star Ophioplocus japonicus.</title>
        <authorList>
            <person name="Kawano K."/>
            <person name="Sawayama S."/>
            <person name="Nakagawa S."/>
        </authorList>
    </citation>
    <scope>NUCLEOTIDE SEQUENCE [LARGE SCALE GENOMIC DNA]</scope>
    <source>
        <strain evidence="2 3">NKW57</strain>
    </source>
</reference>
<keyword evidence="1" id="KW-0808">Transferase</keyword>
<dbReference type="PANTHER" id="PTHR48207:SF3">
    <property type="entry name" value="SUCCINATE--HYDROXYMETHYLGLUTARATE COA-TRANSFERASE"/>
    <property type="match status" value="1"/>
</dbReference>
<dbReference type="Gene3D" id="3.40.50.10540">
    <property type="entry name" value="Crotonobetainyl-coa:carnitine coa-transferase, domain 1"/>
    <property type="match status" value="1"/>
</dbReference>
<dbReference type="InterPro" id="IPR044855">
    <property type="entry name" value="CoA-Trfase_III_dom3_sf"/>
</dbReference>
<accession>A0ABQ6M1A7</accession>
<dbReference type="PANTHER" id="PTHR48207">
    <property type="entry name" value="SUCCINATE--HYDROXYMETHYLGLUTARATE COA-TRANSFERASE"/>
    <property type="match status" value="1"/>
</dbReference>
<dbReference type="Gene3D" id="3.30.1540.10">
    <property type="entry name" value="formyl-coa transferase, domain 3"/>
    <property type="match status" value="1"/>
</dbReference>
<dbReference type="InterPro" id="IPR003673">
    <property type="entry name" value="CoA-Trfase_fam_III"/>
</dbReference>
<evidence type="ECO:0000313" key="3">
    <source>
        <dbReference type="Proteomes" id="UP001224392"/>
    </source>
</evidence>
<dbReference type="RefSeq" id="WP_285764753.1">
    <property type="nucleotide sequence ID" value="NZ_BSYJ01000005.1"/>
</dbReference>
<dbReference type="Proteomes" id="UP001224392">
    <property type="component" value="Unassembled WGS sequence"/>
</dbReference>
<protein>
    <submittedName>
        <fullName evidence="2">CaiB/BaiF CoA-transferase family protein</fullName>
    </submittedName>
</protein>